<dbReference type="Pfam" id="PF00563">
    <property type="entry name" value="EAL"/>
    <property type="match status" value="1"/>
</dbReference>
<evidence type="ECO:0000256" key="7">
    <source>
        <dbReference type="ARBA" id="ARBA00022840"/>
    </source>
</evidence>
<dbReference type="CDD" id="cd00075">
    <property type="entry name" value="HATPase"/>
    <property type="match status" value="1"/>
</dbReference>
<accession>Q2KYK3</accession>
<dbReference type="STRING" id="360910.BAV2275"/>
<keyword evidence="4" id="KW-0808">Transferase</keyword>
<evidence type="ECO:0000256" key="9">
    <source>
        <dbReference type="SAM" id="Coils"/>
    </source>
</evidence>
<dbReference type="Gene3D" id="3.30.565.10">
    <property type="entry name" value="Histidine kinase-like ATPase, C-terminal domain"/>
    <property type="match status" value="1"/>
</dbReference>
<evidence type="ECO:0000259" key="11">
    <source>
        <dbReference type="PROSITE" id="PS50109"/>
    </source>
</evidence>
<dbReference type="Pfam" id="PF00990">
    <property type="entry name" value="GGDEF"/>
    <property type="match status" value="1"/>
</dbReference>
<dbReference type="Proteomes" id="UP000001977">
    <property type="component" value="Chromosome"/>
</dbReference>
<keyword evidence="15" id="KW-1185">Reference proteome</keyword>
<dbReference type="SMART" id="SM00052">
    <property type="entry name" value="EAL"/>
    <property type="match status" value="1"/>
</dbReference>
<evidence type="ECO:0000259" key="13">
    <source>
        <dbReference type="PROSITE" id="PS50887"/>
    </source>
</evidence>
<feature type="transmembrane region" description="Helical" evidence="10">
    <location>
        <begin position="140"/>
        <end position="164"/>
    </location>
</feature>
<evidence type="ECO:0000256" key="5">
    <source>
        <dbReference type="ARBA" id="ARBA00022741"/>
    </source>
</evidence>
<dbReference type="SUPFAM" id="SSF47384">
    <property type="entry name" value="Homodimeric domain of signal transducing histidine kinase"/>
    <property type="match status" value="1"/>
</dbReference>
<evidence type="ECO:0000313" key="14">
    <source>
        <dbReference type="EMBL" id="CAJ49885.1"/>
    </source>
</evidence>
<dbReference type="eggNOG" id="COG2200">
    <property type="taxonomic scope" value="Bacteria"/>
</dbReference>
<comment type="catalytic activity">
    <reaction evidence="1">
        <text>ATP + protein L-histidine = ADP + protein N-phospho-L-histidine.</text>
        <dbReference type="EC" id="2.7.13.3"/>
    </reaction>
</comment>
<protein>
    <recommendedName>
        <fullName evidence="2">histidine kinase</fullName>
        <ecNumber evidence="2">2.7.13.3</ecNumber>
    </recommendedName>
</protein>
<sequence length="910" mass="100029">MDLFPTFMRLSQHLLVSIVLMMGLLLFGTQVVGLWTTRHDMEMYQRKRARDAADHMAWAIGRFEGTAQQWISRLPKPDPDGPRLRLDETSQGRSITLWPADVEPAPGLPVLARRPYQSADGASRGDVVAYAAPGGRLPDAYLTGALLQSALFVLASLAWCFYVLRLMQWVRRGPLRSLARAALGNDDGQSAALLELRPVHEALTQNRLEQEQVVARLQQRIATLENETMRDAVTRLPNRRTFFDTFRETLRSTDPLTTGHVLIFRQRDMAELNRRMHHEATDQWLRLSAAQLQQTILEQAGTQAMLARLNGSDFAALLPGLAAQPAMALAERIRRELRLRRLPLRQQEWCRWAIALGSYKTGEQVGTVLARLDNALMRAETDNNDALHMADDCDTHHIDGEYRWQGLITRALEEHRFYLDVLERRDSSGQVLHEEARLALRGDESIPAPAFMPAAARLGLAGDCDIQALRLALDTRAKTPGPIVVPVALASLAQQHFLSRLERLLGDRPALSRMLTLEIDATGLVDYKDCLHTLCAITAGVGARIGVQRLSDQFAALEKLHQMPLAYLKVGGSFVRNLADSPGNRQLAATVARSAAALNVPAYACDADTQTLEPLLRSLGFVVLQPLPDEPLSTREVAAQPPPTELPKLPAASALRKRQEQSEQRLTEMAGALQSHRQLQSLLSHELRTPAATISAAVQSLETILAGSGEEVDSRLARIRRAVGRMIAMLDTMLSPERRGDQAMVPRLEVVDLGELAQDVCTSMQIDSAHVLLAHTEGPVPAICDPLLTALVLRNLIQNAIKYSPANQPVQIDAGLATTGEQQAMAWLAVTDRGSGLDENDVDAIFEPYFRRPAHRETPGSGLGLHLAREICISQGGALTAQAQPGQGARFVITLPAAGLAALRADNEPL</sequence>
<feature type="coiled-coil region" evidence="9">
    <location>
        <begin position="200"/>
        <end position="227"/>
    </location>
</feature>
<name>Q2KYK3_BORA1</name>
<dbReference type="eggNOG" id="COG2199">
    <property type="taxonomic scope" value="Bacteria"/>
</dbReference>
<dbReference type="CDD" id="cd00082">
    <property type="entry name" value="HisKA"/>
    <property type="match status" value="1"/>
</dbReference>
<evidence type="ECO:0000313" key="15">
    <source>
        <dbReference type="Proteomes" id="UP000001977"/>
    </source>
</evidence>
<keyword evidence="10" id="KW-0812">Transmembrane</keyword>
<dbReference type="InterPro" id="IPR043128">
    <property type="entry name" value="Rev_trsase/Diguanyl_cyclase"/>
</dbReference>
<keyword evidence="6 14" id="KW-0418">Kinase</keyword>
<dbReference type="InterPro" id="IPR001633">
    <property type="entry name" value="EAL_dom"/>
</dbReference>
<dbReference type="InterPro" id="IPR036097">
    <property type="entry name" value="HisK_dim/P_sf"/>
</dbReference>
<dbReference type="Pfam" id="PF02518">
    <property type="entry name" value="HATPase_c"/>
    <property type="match status" value="1"/>
</dbReference>
<dbReference type="PROSITE" id="PS50883">
    <property type="entry name" value="EAL"/>
    <property type="match status" value="1"/>
</dbReference>
<dbReference type="InterPro" id="IPR005467">
    <property type="entry name" value="His_kinase_dom"/>
</dbReference>
<organism evidence="14 15">
    <name type="scientific">Bordetella avium (strain 197N)</name>
    <dbReference type="NCBI Taxonomy" id="360910"/>
    <lineage>
        <taxon>Bacteria</taxon>
        <taxon>Pseudomonadati</taxon>
        <taxon>Pseudomonadota</taxon>
        <taxon>Betaproteobacteria</taxon>
        <taxon>Burkholderiales</taxon>
        <taxon>Alcaligenaceae</taxon>
        <taxon>Bordetella</taxon>
    </lineage>
</organism>
<dbReference type="SUPFAM" id="SSF55073">
    <property type="entry name" value="Nucleotide cyclase"/>
    <property type="match status" value="1"/>
</dbReference>
<keyword evidence="10" id="KW-1133">Transmembrane helix</keyword>
<keyword evidence="8" id="KW-0902">Two-component regulatory system</keyword>
<feature type="transmembrane region" description="Helical" evidence="10">
    <location>
        <begin position="14"/>
        <end position="37"/>
    </location>
</feature>
<dbReference type="Gene3D" id="3.20.20.450">
    <property type="entry name" value="EAL domain"/>
    <property type="match status" value="1"/>
</dbReference>
<evidence type="ECO:0000259" key="12">
    <source>
        <dbReference type="PROSITE" id="PS50883"/>
    </source>
</evidence>
<reference evidence="14 15" key="1">
    <citation type="journal article" date="2006" name="J. Bacteriol.">
        <title>Comparison of the genome sequence of the poultry pathogen Bordetella avium with those of B. bronchiseptica, B. pertussis, and B. parapertussis reveals extensive diversity in surface structures associated with host interaction.</title>
        <authorList>
            <person name="Sebaihia M."/>
            <person name="Preston A."/>
            <person name="Maskell D.J."/>
            <person name="Kuzmiak H."/>
            <person name="Connell T.D."/>
            <person name="King N.D."/>
            <person name="Orndorff P.E."/>
            <person name="Miyamoto D.M."/>
            <person name="Thomson N.R."/>
            <person name="Harris D."/>
            <person name="Goble A."/>
            <person name="Lord A."/>
            <person name="Murphy L."/>
            <person name="Quail M.A."/>
            <person name="Rutter S."/>
            <person name="Squares R."/>
            <person name="Squares S."/>
            <person name="Woodward J."/>
            <person name="Parkhill J."/>
            <person name="Temple L.M."/>
        </authorList>
    </citation>
    <scope>NUCLEOTIDE SEQUENCE [LARGE SCALE GENOMIC DNA]</scope>
    <source>
        <strain evidence="14 15">197N</strain>
    </source>
</reference>
<feature type="domain" description="EAL" evidence="12">
    <location>
        <begin position="401"/>
        <end position="650"/>
    </location>
</feature>
<dbReference type="AlphaFoldDB" id="Q2KYK3"/>
<keyword evidence="7" id="KW-0067">ATP-binding</keyword>
<keyword evidence="10" id="KW-0472">Membrane</keyword>
<dbReference type="eggNOG" id="COG2205">
    <property type="taxonomic scope" value="Bacteria"/>
</dbReference>
<evidence type="ECO:0000256" key="1">
    <source>
        <dbReference type="ARBA" id="ARBA00000085"/>
    </source>
</evidence>
<dbReference type="InterPro" id="IPR003594">
    <property type="entry name" value="HATPase_dom"/>
</dbReference>
<dbReference type="SMART" id="SM00388">
    <property type="entry name" value="HisKA"/>
    <property type="match status" value="1"/>
</dbReference>
<dbReference type="Pfam" id="PF00512">
    <property type="entry name" value="HisKA"/>
    <property type="match status" value="1"/>
</dbReference>
<dbReference type="SUPFAM" id="SSF55874">
    <property type="entry name" value="ATPase domain of HSP90 chaperone/DNA topoisomerase II/histidine kinase"/>
    <property type="match status" value="1"/>
</dbReference>
<dbReference type="InterPro" id="IPR000160">
    <property type="entry name" value="GGDEF_dom"/>
</dbReference>
<dbReference type="PROSITE" id="PS50109">
    <property type="entry name" value="HIS_KIN"/>
    <property type="match status" value="1"/>
</dbReference>
<dbReference type="PANTHER" id="PTHR42878">
    <property type="entry name" value="TWO-COMPONENT HISTIDINE KINASE"/>
    <property type="match status" value="1"/>
</dbReference>
<evidence type="ECO:0000256" key="2">
    <source>
        <dbReference type="ARBA" id="ARBA00012438"/>
    </source>
</evidence>
<dbReference type="InterPro" id="IPR003661">
    <property type="entry name" value="HisK_dim/P_dom"/>
</dbReference>
<evidence type="ECO:0000256" key="8">
    <source>
        <dbReference type="ARBA" id="ARBA00023012"/>
    </source>
</evidence>
<dbReference type="KEGG" id="bav:BAV2275"/>
<dbReference type="GO" id="GO:0000155">
    <property type="term" value="F:phosphorelay sensor kinase activity"/>
    <property type="evidence" value="ECO:0007669"/>
    <property type="project" value="InterPro"/>
</dbReference>
<dbReference type="InterPro" id="IPR004358">
    <property type="entry name" value="Sig_transdc_His_kin-like_C"/>
</dbReference>
<dbReference type="NCBIfam" id="TIGR00254">
    <property type="entry name" value="GGDEF"/>
    <property type="match status" value="1"/>
</dbReference>
<dbReference type="InterPro" id="IPR036890">
    <property type="entry name" value="HATPase_C_sf"/>
</dbReference>
<dbReference type="SUPFAM" id="SSF141868">
    <property type="entry name" value="EAL domain-like"/>
    <property type="match status" value="1"/>
</dbReference>
<dbReference type="PROSITE" id="PS50887">
    <property type="entry name" value="GGDEF"/>
    <property type="match status" value="1"/>
</dbReference>
<evidence type="ECO:0000256" key="10">
    <source>
        <dbReference type="SAM" id="Phobius"/>
    </source>
</evidence>
<keyword evidence="3" id="KW-0597">Phosphoprotein</keyword>
<dbReference type="InterPro" id="IPR029787">
    <property type="entry name" value="Nucleotide_cyclase"/>
</dbReference>
<dbReference type="EC" id="2.7.13.3" evidence="2"/>
<evidence type="ECO:0000256" key="3">
    <source>
        <dbReference type="ARBA" id="ARBA00022553"/>
    </source>
</evidence>
<dbReference type="PRINTS" id="PR00344">
    <property type="entry name" value="BCTRLSENSOR"/>
</dbReference>
<evidence type="ECO:0000256" key="6">
    <source>
        <dbReference type="ARBA" id="ARBA00022777"/>
    </source>
</evidence>
<feature type="domain" description="Histidine kinase" evidence="11">
    <location>
        <begin position="682"/>
        <end position="899"/>
    </location>
</feature>
<dbReference type="GO" id="GO:0005524">
    <property type="term" value="F:ATP binding"/>
    <property type="evidence" value="ECO:0007669"/>
    <property type="project" value="UniProtKB-KW"/>
</dbReference>
<feature type="domain" description="GGDEF" evidence="13">
    <location>
        <begin position="257"/>
        <end position="392"/>
    </location>
</feature>
<evidence type="ECO:0000256" key="4">
    <source>
        <dbReference type="ARBA" id="ARBA00022679"/>
    </source>
</evidence>
<dbReference type="InterPro" id="IPR050351">
    <property type="entry name" value="BphY/WalK/GraS-like"/>
</dbReference>
<dbReference type="Gene3D" id="3.30.70.270">
    <property type="match status" value="1"/>
</dbReference>
<dbReference type="GO" id="GO:0000156">
    <property type="term" value="F:phosphorelay response regulator activity"/>
    <property type="evidence" value="ECO:0007669"/>
    <property type="project" value="TreeGrafter"/>
</dbReference>
<dbReference type="PANTHER" id="PTHR42878:SF7">
    <property type="entry name" value="SENSOR HISTIDINE KINASE GLRK"/>
    <property type="match status" value="1"/>
</dbReference>
<dbReference type="Gene3D" id="1.10.287.130">
    <property type="match status" value="1"/>
</dbReference>
<proteinExistence type="predicted"/>
<dbReference type="HOGENOM" id="CLU_000445_109_0_4"/>
<keyword evidence="9" id="KW-0175">Coiled coil</keyword>
<dbReference type="GO" id="GO:0007234">
    <property type="term" value="P:osmosensory signaling via phosphorelay pathway"/>
    <property type="evidence" value="ECO:0007669"/>
    <property type="project" value="TreeGrafter"/>
</dbReference>
<dbReference type="SMART" id="SM00387">
    <property type="entry name" value="HATPase_c"/>
    <property type="match status" value="1"/>
</dbReference>
<keyword evidence="5" id="KW-0547">Nucleotide-binding</keyword>
<dbReference type="GO" id="GO:0030295">
    <property type="term" value="F:protein kinase activator activity"/>
    <property type="evidence" value="ECO:0007669"/>
    <property type="project" value="TreeGrafter"/>
</dbReference>
<dbReference type="InterPro" id="IPR035919">
    <property type="entry name" value="EAL_sf"/>
</dbReference>
<gene>
    <name evidence="14" type="ordered locus">BAV2275</name>
</gene>
<dbReference type="SMART" id="SM00267">
    <property type="entry name" value="GGDEF"/>
    <property type="match status" value="1"/>
</dbReference>
<dbReference type="EMBL" id="AM167904">
    <property type="protein sequence ID" value="CAJ49885.1"/>
    <property type="molecule type" value="Genomic_DNA"/>
</dbReference>